<protein>
    <recommendedName>
        <fullName evidence="2">C2H2-type domain-containing protein</fullName>
    </recommendedName>
</protein>
<feature type="compositionally biased region" description="Low complexity" evidence="1">
    <location>
        <begin position="245"/>
        <end position="261"/>
    </location>
</feature>
<dbReference type="Proteomes" id="UP001172101">
    <property type="component" value="Unassembled WGS sequence"/>
</dbReference>
<reference evidence="3" key="1">
    <citation type="submission" date="2023-06" db="EMBL/GenBank/DDBJ databases">
        <title>Genome-scale phylogeny and comparative genomics of the fungal order Sordariales.</title>
        <authorList>
            <consortium name="Lawrence Berkeley National Laboratory"/>
            <person name="Hensen N."/>
            <person name="Bonometti L."/>
            <person name="Westerberg I."/>
            <person name="Brannstrom I.O."/>
            <person name="Guillou S."/>
            <person name="Cros-Aarteil S."/>
            <person name="Calhoun S."/>
            <person name="Haridas S."/>
            <person name="Kuo A."/>
            <person name="Mondo S."/>
            <person name="Pangilinan J."/>
            <person name="Riley R."/>
            <person name="LaButti K."/>
            <person name="Andreopoulos B."/>
            <person name="Lipzen A."/>
            <person name="Chen C."/>
            <person name="Yanf M."/>
            <person name="Daum C."/>
            <person name="Ng V."/>
            <person name="Clum A."/>
            <person name="Steindorff A."/>
            <person name="Ohm R."/>
            <person name="Martin F."/>
            <person name="Silar P."/>
            <person name="Natvig D."/>
            <person name="Lalanne C."/>
            <person name="Gautier V."/>
            <person name="Ament-velasquez S.L."/>
            <person name="Kruys A."/>
            <person name="Hutchinson M.I."/>
            <person name="Powell A.J."/>
            <person name="Barry K."/>
            <person name="Miller A.N."/>
            <person name="Grigoriev I.V."/>
            <person name="Debuchy R."/>
            <person name="Gladieux P."/>
            <person name="Thoren M.H."/>
            <person name="Johannesson H."/>
        </authorList>
    </citation>
    <scope>NUCLEOTIDE SEQUENCE</scope>
    <source>
        <strain evidence="3">SMH2392-1A</strain>
    </source>
</reference>
<evidence type="ECO:0000313" key="4">
    <source>
        <dbReference type="Proteomes" id="UP001172101"/>
    </source>
</evidence>
<keyword evidence="4" id="KW-1185">Reference proteome</keyword>
<dbReference type="EMBL" id="JAUIRO010000004">
    <property type="protein sequence ID" value="KAK0718091.1"/>
    <property type="molecule type" value="Genomic_DNA"/>
</dbReference>
<organism evidence="3 4">
    <name type="scientific">Lasiosphaeria miniovina</name>
    <dbReference type="NCBI Taxonomy" id="1954250"/>
    <lineage>
        <taxon>Eukaryota</taxon>
        <taxon>Fungi</taxon>
        <taxon>Dikarya</taxon>
        <taxon>Ascomycota</taxon>
        <taxon>Pezizomycotina</taxon>
        <taxon>Sordariomycetes</taxon>
        <taxon>Sordariomycetidae</taxon>
        <taxon>Sordariales</taxon>
        <taxon>Lasiosphaeriaceae</taxon>
        <taxon>Lasiosphaeria</taxon>
    </lineage>
</organism>
<evidence type="ECO:0000256" key="1">
    <source>
        <dbReference type="SAM" id="MobiDB-lite"/>
    </source>
</evidence>
<feature type="domain" description="C2H2-type" evidence="2">
    <location>
        <begin position="9"/>
        <end position="33"/>
    </location>
</feature>
<dbReference type="GeneID" id="85321164"/>
<accession>A0AA40ALK7</accession>
<evidence type="ECO:0000313" key="3">
    <source>
        <dbReference type="EMBL" id="KAK0718091.1"/>
    </source>
</evidence>
<dbReference type="InterPro" id="IPR013087">
    <property type="entry name" value="Znf_C2H2_type"/>
</dbReference>
<comment type="caution">
    <text evidence="3">The sequence shown here is derived from an EMBL/GenBank/DDBJ whole genome shotgun (WGS) entry which is preliminary data.</text>
</comment>
<proteinExistence type="predicted"/>
<feature type="compositionally biased region" description="Low complexity" evidence="1">
    <location>
        <begin position="224"/>
        <end position="233"/>
    </location>
</feature>
<dbReference type="PROSITE" id="PS00028">
    <property type="entry name" value="ZINC_FINGER_C2H2_1"/>
    <property type="match status" value="1"/>
</dbReference>
<dbReference type="RefSeq" id="XP_060296884.1">
    <property type="nucleotide sequence ID" value="XM_060437894.1"/>
</dbReference>
<evidence type="ECO:0000259" key="2">
    <source>
        <dbReference type="PROSITE" id="PS00028"/>
    </source>
</evidence>
<feature type="region of interest" description="Disordered" evidence="1">
    <location>
        <begin position="213"/>
        <end position="261"/>
    </location>
</feature>
<name>A0AA40ALK7_9PEZI</name>
<dbReference type="AlphaFoldDB" id="A0AA40ALK7"/>
<sequence length="676" mass="73987">MNAEEKLECPLLRCTQRFPDHETMLKHLACCRHLASGEFWCYDHMRVERFDDIKCKRCLGHPSKRRKMLSMAKSFFHTLGHKSKKTQGLGFDADDTLLMPPPSYDSLGIPPSNGNPTELSSTEIVEIDSIEVSAIHVHSTVVTASDGSINPQALIVPAMPALPELDSTMLSSESFMQWQPHPAISASSFDVAPLEDGEYRSQCVSKPALQLTTQGLQGRRHAPRPVAAPTVPRSKGLSPSSSVRSNASTDTTASSTSNNSSLISPISNWSGAWSMGSGINTSLTSPVDGFLCDDPFADVVNDMTDGYPSLLHDFYSELPADLPLVRHPNSMACDPLFLFDDPPQADVSYAPEIELSENQAGLVDLGEPEPEPEVKQTDACCSETKALVGSAWDALQEHILSSMLKLDNVKGNPLADQLKPMSSKTVAMAGLRTVRTFLDGGQPSSASDVLCFVHLAYALSLVVHEQDASHKSRDFFLQCLSYVHFLPRSDQEPYTQLAIAIWKPSDVTREDIKTFLATTARQLPNTSFSIKGKSPEVVGRDYYGGRGPDALLTAARNFLDELESSLVLGESSISDVQVSDLYGKHVQDATSIAPVNQAFAVTVSYILNSLVEVFDDTGNLERKLGEIYRRVSDGTISAVRRIEIELLFAGKVRPIWLSLHKDSRQANYNLGLYGFC</sequence>
<gene>
    <name evidence="3" type="ORF">B0T26DRAFT_647427</name>
</gene>